<organism evidence="15 16">
    <name type="scientific">Polyrhizophydium stewartii</name>
    <dbReference type="NCBI Taxonomy" id="2732419"/>
    <lineage>
        <taxon>Eukaryota</taxon>
        <taxon>Fungi</taxon>
        <taxon>Fungi incertae sedis</taxon>
        <taxon>Chytridiomycota</taxon>
        <taxon>Chytridiomycota incertae sedis</taxon>
        <taxon>Chytridiomycetes</taxon>
        <taxon>Rhizophydiales</taxon>
        <taxon>Rhizophydiales incertae sedis</taxon>
        <taxon>Polyrhizophydium</taxon>
    </lineage>
</organism>
<sequence length="644" mass="67748">MRASFTLALTLASAATTVLAAPATSDALQRRAAGKLPFFFPESVYENVAPSGNASFGKVSEAKAVQIATDFLTSKLGLAAGEFKVYNSFTDASGTTHVYGAQQANGVRIANHQAAAHVQNGQVVSFSSSFNTGASLVKPRIPPVQAKLTVDEAIAKAVKDTGIPHHKDFAAVSEYVNTGNGIVFAHKFQLRDSSKGQWVQVWVDANTGEIVHSADFVKKSSYKVVAVPNTNPLQGFTTVSNPEDATASPNGWSTSGTTTNGNNADVAKRTTSEDPVTYGTGSGGVFTSSWSSSSAPSTSANVQTTAVNLFYIANVLHDISYQYGFTEAAGNFQVDNFGKGGQGNDAVTVSVQDPNGTDNADFSTPADGQAPLMRMFVFTATTPNRDGGLENPIPLHEYTHGISNRLTGGSATGQCLETTESGGMGEGWSDFVALVVTAKSTDTGTQAIPVGTYVENNTAGIRSYPYSTSLTTNPLKYSSLASRTEVHDIGEVWVELLWEVYWNLVNKYGFSTNLYDAKSTAGNVVALQLVIGGMMAQPCNPTIIQARDAILTADQTYYGGKNKCDIWAGFAKRGAGFSATTTKTDKFDLPAECSGTATTTKAARTTKAAATTKAATTTKSPTPSPTPASCDPNNICCIYFGFDC</sequence>
<protein>
    <recommendedName>
        <fullName evidence="12">Extracellular metalloproteinase</fullName>
        <ecNumber evidence="12">3.4.24.-</ecNumber>
    </recommendedName>
    <alternativeName>
        <fullName evidence="12">Fungalysin</fullName>
    </alternativeName>
</protein>
<keyword evidence="15" id="KW-0540">Nuclease</keyword>
<evidence type="ECO:0000256" key="4">
    <source>
        <dbReference type="ARBA" id="ARBA00022525"/>
    </source>
</evidence>
<evidence type="ECO:0000256" key="10">
    <source>
        <dbReference type="ARBA" id="ARBA00023049"/>
    </source>
</evidence>
<dbReference type="InterPro" id="IPR050371">
    <property type="entry name" value="Fungal_virulence_M36"/>
</dbReference>
<keyword evidence="16" id="KW-1185">Reference proteome</keyword>
<feature type="domain" description="FTP" evidence="14">
    <location>
        <begin position="82"/>
        <end position="130"/>
    </location>
</feature>
<evidence type="ECO:0000256" key="7">
    <source>
        <dbReference type="ARBA" id="ARBA00022729"/>
    </source>
</evidence>
<dbReference type="Proteomes" id="UP001527925">
    <property type="component" value="Unassembled WGS sequence"/>
</dbReference>
<keyword evidence="5 12" id="KW-0645">Protease</keyword>
<feature type="region of interest" description="Disordered" evidence="13">
    <location>
        <begin position="235"/>
        <end position="279"/>
    </location>
</feature>
<dbReference type="Gene3D" id="3.10.170.10">
    <property type="match status" value="1"/>
</dbReference>
<feature type="compositionally biased region" description="Low complexity" evidence="13">
    <location>
        <begin position="248"/>
        <end position="263"/>
    </location>
</feature>
<dbReference type="Gene3D" id="1.10.390.10">
    <property type="entry name" value="Neutral Protease Domain 2"/>
    <property type="match status" value="1"/>
</dbReference>
<evidence type="ECO:0000256" key="1">
    <source>
        <dbReference type="ARBA" id="ARBA00001947"/>
    </source>
</evidence>
<keyword evidence="6 12" id="KW-0479">Metal-binding</keyword>
<dbReference type="InterPro" id="IPR001842">
    <property type="entry name" value="Peptidase_M36"/>
</dbReference>
<evidence type="ECO:0000256" key="13">
    <source>
        <dbReference type="SAM" id="MobiDB-lite"/>
    </source>
</evidence>
<evidence type="ECO:0000256" key="11">
    <source>
        <dbReference type="ARBA" id="ARBA00023145"/>
    </source>
</evidence>
<evidence type="ECO:0000313" key="16">
    <source>
        <dbReference type="Proteomes" id="UP001527925"/>
    </source>
</evidence>
<keyword evidence="7 12" id="KW-0732">Signal</keyword>
<dbReference type="InterPro" id="IPR011096">
    <property type="entry name" value="FTP_domain"/>
</dbReference>
<reference evidence="15 16" key="1">
    <citation type="submission" date="2023-09" db="EMBL/GenBank/DDBJ databases">
        <title>Pangenome analysis of Batrachochytrium dendrobatidis and related Chytrids.</title>
        <authorList>
            <person name="Yacoub M.N."/>
            <person name="Stajich J.E."/>
            <person name="James T.Y."/>
        </authorList>
    </citation>
    <scope>NUCLEOTIDE SEQUENCE [LARGE SCALE GENOMIC DNA]</scope>
    <source>
        <strain evidence="15 16">JEL0888</strain>
    </source>
</reference>
<keyword evidence="4 12" id="KW-0964">Secreted</keyword>
<proteinExistence type="inferred from homology"/>
<accession>A0ABR4MYK9</accession>
<evidence type="ECO:0000256" key="5">
    <source>
        <dbReference type="ARBA" id="ARBA00022670"/>
    </source>
</evidence>
<dbReference type="Gene3D" id="3.10.450.490">
    <property type="match status" value="1"/>
</dbReference>
<evidence type="ECO:0000256" key="6">
    <source>
        <dbReference type="ARBA" id="ARBA00022723"/>
    </source>
</evidence>
<dbReference type="Pfam" id="PF07504">
    <property type="entry name" value="FTP"/>
    <property type="match status" value="1"/>
</dbReference>
<evidence type="ECO:0000313" key="15">
    <source>
        <dbReference type="EMBL" id="KAL2912347.1"/>
    </source>
</evidence>
<name>A0ABR4MYK9_9FUNG</name>
<feature type="signal peptide" evidence="12">
    <location>
        <begin position="1"/>
        <end position="20"/>
    </location>
</feature>
<keyword evidence="9 12" id="KW-0862">Zinc</keyword>
<dbReference type="EMBL" id="JADGIZ020000070">
    <property type="protein sequence ID" value="KAL2912347.1"/>
    <property type="molecule type" value="Genomic_DNA"/>
</dbReference>
<comment type="similarity">
    <text evidence="3 12">Belongs to the peptidase M36 family.</text>
</comment>
<evidence type="ECO:0000256" key="9">
    <source>
        <dbReference type="ARBA" id="ARBA00022833"/>
    </source>
</evidence>
<keyword evidence="15" id="KW-0255">Endonuclease</keyword>
<evidence type="ECO:0000256" key="2">
    <source>
        <dbReference type="ARBA" id="ARBA00004613"/>
    </source>
</evidence>
<dbReference type="EC" id="3.4.24.-" evidence="12"/>
<dbReference type="InterPro" id="IPR027268">
    <property type="entry name" value="Peptidase_M4/M1_CTD_sf"/>
</dbReference>
<feature type="chain" id="PRO_5044952098" description="Extracellular metalloproteinase" evidence="12">
    <location>
        <begin position="21"/>
        <end position="644"/>
    </location>
</feature>
<evidence type="ECO:0000256" key="12">
    <source>
        <dbReference type="RuleBase" id="RU364017"/>
    </source>
</evidence>
<gene>
    <name evidence="15" type="primary">RAI1_12</name>
    <name evidence="15" type="ORF">HK105_208194</name>
</gene>
<keyword evidence="8 12" id="KW-0378">Hydrolase</keyword>
<dbReference type="PANTHER" id="PTHR33478">
    <property type="entry name" value="EXTRACELLULAR METALLOPROTEINASE MEP"/>
    <property type="match status" value="1"/>
</dbReference>
<dbReference type="PANTHER" id="PTHR33478:SF1">
    <property type="entry name" value="EXTRACELLULAR METALLOPROTEINASE MEP"/>
    <property type="match status" value="1"/>
</dbReference>
<keyword evidence="11 12" id="KW-0865">Zymogen</keyword>
<evidence type="ECO:0000259" key="14">
    <source>
        <dbReference type="Pfam" id="PF07504"/>
    </source>
</evidence>
<comment type="subcellular location">
    <subcellularLocation>
        <location evidence="2 12">Secreted</location>
    </subcellularLocation>
</comment>
<dbReference type="GO" id="GO:0004519">
    <property type="term" value="F:endonuclease activity"/>
    <property type="evidence" value="ECO:0007669"/>
    <property type="project" value="UniProtKB-KW"/>
</dbReference>
<dbReference type="CDD" id="cd09596">
    <property type="entry name" value="M36"/>
    <property type="match status" value="1"/>
</dbReference>
<keyword evidence="10 12" id="KW-0482">Metalloprotease</keyword>
<comment type="cofactor">
    <cofactor evidence="1 12">
        <name>Zn(2+)</name>
        <dbReference type="ChEBI" id="CHEBI:29105"/>
    </cofactor>
</comment>
<evidence type="ECO:0000256" key="3">
    <source>
        <dbReference type="ARBA" id="ARBA00006006"/>
    </source>
</evidence>
<dbReference type="Pfam" id="PF02128">
    <property type="entry name" value="Peptidase_M36"/>
    <property type="match status" value="1"/>
</dbReference>
<dbReference type="SUPFAM" id="SSF55486">
    <property type="entry name" value="Metalloproteases ('zincins'), catalytic domain"/>
    <property type="match status" value="1"/>
</dbReference>
<comment type="caution">
    <text evidence="15">The sequence shown here is derived from an EMBL/GenBank/DDBJ whole genome shotgun (WGS) entry which is preliminary data.</text>
</comment>
<evidence type="ECO:0000256" key="8">
    <source>
        <dbReference type="ARBA" id="ARBA00022801"/>
    </source>
</evidence>